<sequence length="260" mass="26946">MDLAGVLGAEFGPVELLAEDGISQVFRGTGSAGPVAVKVCRWPAAGAGERFGAEVRRMTELSAAGWLVPLLGSGFGPGGHAYVAMRVCAGGSIERYLPLPVTVACEVVATVGRAVAALHEAGVVHGRITPRKILVERDGTPVLGLFGVGAVTAVPPHVVIDGKLSIAYLAPEIVHGHRPSARADVYGLGAVLHGLITGAAPHAAASVLEEIELRREPVPAHPAVPDGLMSVIRRATRVEPGERYRDVAELIGSVDQRRDG</sequence>
<keyword evidence="5" id="KW-1185">Reference proteome</keyword>
<dbReference type="EMBL" id="JBHSIU010000029">
    <property type="protein sequence ID" value="MFC5001049.1"/>
    <property type="molecule type" value="Genomic_DNA"/>
</dbReference>
<reference evidence="5" key="1">
    <citation type="journal article" date="2019" name="Int. J. Syst. Evol. Microbiol.">
        <title>The Global Catalogue of Microorganisms (GCM) 10K type strain sequencing project: providing services to taxonomists for standard genome sequencing and annotation.</title>
        <authorList>
            <consortium name="The Broad Institute Genomics Platform"/>
            <consortium name="The Broad Institute Genome Sequencing Center for Infectious Disease"/>
            <person name="Wu L."/>
            <person name="Ma J."/>
        </authorList>
    </citation>
    <scope>NUCLEOTIDE SEQUENCE [LARGE SCALE GENOMIC DNA]</scope>
    <source>
        <strain evidence="5">CGMCC 4.7152</strain>
    </source>
</reference>
<dbReference type="InterPro" id="IPR011009">
    <property type="entry name" value="Kinase-like_dom_sf"/>
</dbReference>
<feature type="domain" description="Protein kinase" evidence="3">
    <location>
        <begin position="11"/>
        <end position="260"/>
    </location>
</feature>
<evidence type="ECO:0000313" key="5">
    <source>
        <dbReference type="Proteomes" id="UP001595912"/>
    </source>
</evidence>
<dbReference type="InterPro" id="IPR000719">
    <property type="entry name" value="Prot_kinase_dom"/>
</dbReference>
<gene>
    <name evidence="4" type="ORF">ACFPIJ_24815</name>
</gene>
<keyword evidence="1" id="KW-0547">Nucleotide-binding</keyword>
<name>A0ABV9VYW9_9ACTN</name>
<dbReference type="InterPro" id="IPR001245">
    <property type="entry name" value="Ser-Thr/Tyr_kinase_cat_dom"/>
</dbReference>
<keyword evidence="4" id="KW-0418">Kinase</keyword>
<dbReference type="Pfam" id="PF07714">
    <property type="entry name" value="PK_Tyr_Ser-Thr"/>
    <property type="match status" value="1"/>
</dbReference>
<dbReference type="Gene3D" id="1.10.510.10">
    <property type="entry name" value="Transferase(Phosphotransferase) domain 1"/>
    <property type="match status" value="1"/>
</dbReference>
<proteinExistence type="predicted"/>
<dbReference type="PROSITE" id="PS50011">
    <property type="entry name" value="PROTEIN_KINASE_DOM"/>
    <property type="match status" value="1"/>
</dbReference>
<evidence type="ECO:0000313" key="4">
    <source>
        <dbReference type="EMBL" id="MFC5001049.1"/>
    </source>
</evidence>
<keyword evidence="2" id="KW-0067">ATP-binding</keyword>
<dbReference type="PANTHER" id="PTHR27001:SF707">
    <property type="entry name" value="PROTEIN KINASE SUPERFAMILY PROTEIN"/>
    <property type="match status" value="1"/>
</dbReference>
<evidence type="ECO:0000256" key="2">
    <source>
        <dbReference type="ARBA" id="ARBA00022840"/>
    </source>
</evidence>
<protein>
    <submittedName>
        <fullName evidence="4">Protein kinase</fullName>
    </submittedName>
</protein>
<dbReference type="PANTHER" id="PTHR27001">
    <property type="entry name" value="OS01G0253100 PROTEIN"/>
    <property type="match status" value="1"/>
</dbReference>
<dbReference type="RefSeq" id="WP_380117677.1">
    <property type="nucleotide sequence ID" value="NZ_JBHSIU010000029.1"/>
</dbReference>
<organism evidence="4 5">
    <name type="scientific">Dactylosporangium cerinum</name>
    <dbReference type="NCBI Taxonomy" id="1434730"/>
    <lineage>
        <taxon>Bacteria</taxon>
        <taxon>Bacillati</taxon>
        <taxon>Actinomycetota</taxon>
        <taxon>Actinomycetes</taxon>
        <taxon>Micromonosporales</taxon>
        <taxon>Micromonosporaceae</taxon>
        <taxon>Dactylosporangium</taxon>
    </lineage>
</organism>
<keyword evidence="4" id="KW-0808">Transferase</keyword>
<accession>A0ABV9VYW9</accession>
<dbReference type="SUPFAM" id="SSF56112">
    <property type="entry name" value="Protein kinase-like (PK-like)"/>
    <property type="match status" value="1"/>
</dbReference>
<comment type="caution">
    <text evidence="4">The sequence shown here is derived from an EMBL/GenBank/DDBJ whole genome shotgun (WGS) entry which is preliminary data.</text>
</comment>
<evidence type="ECO:0000259" key="3">
    <source>
        <dbReference type="PROSITE" id="PS50011"/>
    </source>
</evidence>
<evidence type="ECO:0000256" key="1">
    <source>
        <dbReference type="ARBA" id="ARBA00022741"/>
    </source>
</evidence>
<dbReference type="Proteomes" id="UP001595912">
    <property type="component" value="Unassembled WGS sequence"/>
</dbReference>
<dbReference type="GO" id="GO:0016301">
    <property type="term" value="F:kinase activity"/>
    <property type="evidence" value="ECO:0007669"/>
    <property type="project" value="UniProtKB-KW"/>
</dbReference>